<dbReference type="AlphaFoldDB" id="B9KZ57"/>
<reference evidence="7 8" key="1">
    <citation type="journal article" date="2009" name="PLoS ONE">
        <title>Complete genome sequence of the aerobic CO-oxidizing thermophile Thermomicrobium roseum.</title>
        <authorList>
            <person name="Wu D."/>
            <person name="Raymond J."/>
            <person name="Wu M."/>
            <person name="Chatterji S."/>
            <person name="Ren Q."/>
            <person name="Graham J.E."/>
            <person name="Bryant D.A."/>
            <person name="Robb F."/>
            <person name="Colman A."/>
            <person name="Tallon L.J."/>
            <person name="Badger J.H."/>
            <person name="Madupu R."/>
            <person name="Ward N.L."/>
            <person name="Eisen J.A."/>
        </authorList>
    </citation>
    <scope>NUCLEOTIDE SEQUENCE [LARGE SCALE GENOMIC DNA]</scope>
    <source>
        <strain evidence="8">ATCC 27502 / DSM 5159 / P-2</strain>
    </source>
</reference>
<sequence length="302" mass="33226">MHGILLVDKPRGWTSHDVVQWVRTRLRVQTVGHGGTLDPAAEGLLVIAVGIATRLVRHAADADKSYVAHIVLGTGTTSDDLEGEPLAASPLSLYRPSLRDVQSALAEFLGEYEQQPPIYSALKVGGVAAYRRARAGQPVPLKRRVVRVNSLRLVQYSYPDLIVSLDCGKGFYVRSFARDLGTRLGTGAYLHGLVRTRVGRFSLASAWSIDELNRVLTPSSWPLIARHPDEFVAELPVLLVPERELRAWYHGAPVRCSASSSPGTTARAYAPDGNWIGLAHFDPQKRYWQPVLVHRDGSGWRG</sequence>
<accession>B9KZ57</accession>
<dbReference type="InterPro" id="IPR002501">
    <property type="entry name" value="PsdUridine_synth_N"/>
</dbReference>
<feature type="active site" description="Nucleophile" evidence="5">
    <location>
        <position position="38"/>
    </location>
</feature>
<proteinExistence type="inferred from homology"/>
<dbReference type="GO" id="GO:0031119">
    <property type="term" value="P:tRNA pseudouridine synthesis"/>
    <property type="evidence" value="ECO:0007669"/>
    <property type="project" value="UniProtKB-UniRule"/>
</dbReference>
<dbReference type="Pfam" id="PF01509">
    <property type="entry name" value="TruB_N"/>
    <property type="match status" value="1"/>
</dbReference>
<evidence type="ECO:0000313" key="8">
    <source>
        <dbReference type="Proteomes" id="UP000000447"/>
    </source>
</evidence>
<dbReference type="KEGG" id="tro:trd_0770"/>
<dbReference type="EMBL" id="CP001275">
    <property type="protein sequence ID" value="ACM06364.1"/>
    <property type="molecule type" value="Genomic_DNA"/>
</dbReference>
<evidence type="ECO:0000256" key="5">
    <source>
        <dbReference type="HAMAP-Rule" id="MF_01080"/>
    </source>
</evidence>
<evidence type="ECO:0000256" key="1">
    <source>
        <dbReference type="ARBA" id="ARBA00000385"/>
    </source>
</evidence>
<dbReference type="Proteomes" id="UP000000447">
    <property type="component" value="Chromosome"/>
</dbReference>
<evidence type="ECO:0000259" key="6">
    <source>
        <dbReference type="Pfam" id="PF01509"/>
    </source>
</evidence>
<dbReference type="STRING" id="309801.trd_0770"/>
<dbReference type="EC" id="5.4.99.25" evidence="5"/>
<dbReference type="Gene3D" id="3.30.2350.10">
    <property type="entry name" value="Pseudouridine synthase"/>
    <property type="match status" value="1"/>
</dbReference>
<comment type="similarity">
    <text evidence="2 5">Belongs to the pseudouridine synthase TruB family. Type 1 subfamily.</text>
</comment>
<dbReference type="HAMAP" id="MF_01080">
    <property type="entry name" value="TruB_bact"/>
    <property type="match status" value="1"/>
</dbReference>
<dbReference type="CDD" id="cd02573">
    <property type="entry name" value="PseudoU_synth_EcTruB"/>
    <property type="match status" value="1"/>
</dbReference>
<comment type="function">
    <text evidence="5">Responsible for synthesis of pseudouridine from uracil-55 in the psi GC loop of transfer RNAs.</text>
</comment>
<name>B9KZ57_THERP</name>
<keyword evidence="4 5" id="KW-0413">Isomerase</keyword>
<dbReference type="RefSeq" id="WP_012642156.1">
    <property type="nucleotide sequence ID" value="NC_011959.1"/>
</dbReference>
<dbReference type="GO" id="GO:0160148">
    <property type="term" value="F:tRNA pseudouridine(55) synthase activity"/>
    <property type="evidence" value="ECO:0007669"/>
    <property type="project" value="UniProtKB-EC"/>
</dbReference>
<dbReference type="GO" id="GO:0003723">
    <property type="term" value="F:RNA binding"/>
    <property type="evidence" value="ECO:0007669"/>
    <property type="project" value="InterPro"/>
</dbReference>
<organism evidence="7 8">
    <name type="scientific">Thermomicrobium roseum (strain ATCC 27502 / DSM 5159 / P-2)</name>
    <dbReference type="NCBI Taxonomy" id="309801"/>
    <lineage>
        <taxon>Bacteria</taxon>
        <taxon>Pseudomonadati</taxon>
        <taxon>Thermomicrobiota</taxon>
        <taxon>Thermomicrobia</taxon>
        <taxon>Thermomicrobiales</taxon>
        <taxon>Thermomicrobiaceae</taxon>
        <taxon>Thermomicrobium</taxon>
    </lineage>
</organism>
<dbReference type="OrthoDB" id="9802309at2"/>
<dbReference type="GO" id="GO:1990481">
    <property type="term" value="P:mRNA pseudouridine synthesis"/>
    <property type="evidence" value="ECO:0007669"/>
    <property type="project" value="TreeGrafter"/>
</dbReference>
<dbReference type="SUPFAM" id="SSF55120">
    <property type="entry name" value="Pseudouridine synthase"/>
    <property type="match status" value="1"/>
</dbReference>
<keyword evidence="3 5" id="KW-0819">tRNA processing</keyword>
<evidence type="ECO:0000256" key="3">
    <source>
        <dbReference type="ARBA" id="ARBA00022694"/>
    </source>
</evidence>
<dbReference type="NCBIfam" id="TIGR00431">
    <property type="entry name" value="TruB"/>
    <property type="match status" value="1"/>
</dbReference>
<comment type="catalytic activity">
    <reaction evidence="1 5">
        <text>uridine(55) in tRNA = pseudouridine(55) in tRNA</text>
        <dbReference type="Rhea" id="RHEA:42532"/>
        <dbReference type="Rhea" id="RHEA-COMP:10101"/>
        <dbReference type="Rhea" id="RHEA-COMP:10102"/>
        <dbReference type="ChEBI" id="CHEBI:65314"/>
        <dbReference type="ChEBI" id="CHEBI:65315"/>
        <dbReference type="EC" id="5.4.99.25"/>
    </reaction>
</comment>
<evidence type="ECO:0000256" key="4">
    <source>
        <dbReference type="ARBA" id="ARBA00023235"/>
    </source>
</evidence>
<dbReference type="PANTHER" id="PTHR13767:SF2">
    <property type="entry name" value="PSEUDOURIDYLATE SYNTHASE TRUB1"/>
    <property type="match status" value="1"/>
</dbReference>
<evidence type="ECO:0000313" key="7">
    <source>
        <dbReference type="EMBL" id="ACM06364.1"/>
    </source>
</evidence>
<dbReference type="InterPro" id="IPR014780">
    <property type="entry name" value="tRNA_psdUridine_synth_TruB"/>
</dbReference>
<keyword evidence="8" id="KW-1185">Reference proteome</keyword>
<dbReference type="InterPro" id="IPR020103">
    <property type="entry name" value="PsdUridine_synth_cat_dom_sf"/>
</dbReference>
<evidence type="ECO:0000256" key="2">
    <source>
        <dbReference type="ARBA" id="ARBA00005642"/>
    </source>
</evidence>
<feature type="domain" description="Pseudouridine synthase II N-terminal" evidence="6">
    <location>
        <begin position="23"/>
        <end position="173"/>
    </location>
</feature>
<dbReference type="HOGENOM" id="CLU_032087_0_0_0"/>
<dbReference type="eggNOG" id="COG0130">
    <property type="taxonomic scope" value="Bacteria"/>
</dbReference>
<gene>
    <name evidence="5" type="primary">truB</name>
    <name evidence="7" type="ordered locus">trd_0770</name>
</gene>
<protein>
    <recommendedName>
        <fullName evidence="5">tRNA pseudouridine synthase B</fullName>
        <ecNumber evidence="5">5.4.99.25</ecNumber>
    </recommendedName>
    <alternativeName>
        <fullName evidence="5">tRNA pseudouridine(55) synthase</fullName>
        <shortName evidence="5">Psi55 synthase</shortName>
    </alternativeName>
    <alternativeName>
        <fullName evidence="5">tRNA pseudouridylate synthase</fullName>
    </alternativeName>
    <alternativeName>
        <fullName evidence="5">tRNA-uridine isomerase</fullName>
    </alternativeName>
</protein>
<dbReference type="PANTHER" id="PTHR13767">
    <property type="entry name" value="TRNA-PSEUDOURIDINE SYNTHASE"/>
    <property type="match status" value="1"/>
</dbReference>